<name>A0ABM7Q0E0_SINCY</name>
<feature type="domain" description="AB hydrolase-1" evidence="1">
    <location>
        <begin position="51"/>
        <end position="283"/>
    </location>
</feature>
<dbReference type="InterPro" id="IPR000073">
    <property type="entry name" value="AB_hydrolase_1"/>
</dbReference>
<evidence type="ECO:0000313" key="2">
    <source>
        <dbReference type="EMBL" id="BCT78033.1"/>
    </source>
</evidence>
<accession>A0ABM7Q0E0</accession>
<dbReference type="InterPro" id="IPR050266">
    <property type="entry name" value="AB_hydrolase_sf"/>
</dbReference>
<dbReference type="SUPFAM" id="SSF53474">
    <property type="entry name" value="alpha/beta-Hydrolases"/>
    <property type="match status" value="1"/>
</dbReference>
<reference evidence="2 3" key="1">
    <citation type="journal article" date="2021" name="J. Biosci. Bioeng.">
        <title>Identification and characterization of a chc gene cluster responsible for the aromatization pathway of cyclohexanecarboxylate degradation in Sinomonas cyclohexanicum ATCC 51369.</title>
        <authorList>
            <person name="Yamamoto T."/>
            <person name="Hasegawa Y."/>
            <person name="Lau P.C.K."/>
            <person name="Iwaki H."/>
        </authorList>
    </citation>
    <scope>NUCLEOTIDE SEQUENCE [LARGE SCALE GENOMIC DNA]</scope>
    <source>
        <strain evidence="2 3">ATCC 51369</strain>
    </source>
</reference>
<dbReference type="Pfam" id="PF00561">
    <property type="entry name" value="Abhydrolase_1"/>
    <property type="match status" value="1"/>
</dbReference>
<evidence type="ECO:0000313" key="3">
    <source>
        <dbReference type="Proteomes" id="UP001319861"/>
    </source>
</evidence>
<dbReference type="PRINTS" id="PR00111">
    <property type="entry name" value="ABHYDROLASE"/>
</dbReference>
<sequence length="299" mass="33213">MSAPAYAPVPGQGPEPVTFWEAVADLPHRLEYVQVGAWRTRVLHVGHGEQTIVLLNGTSGHIEAFTQNIRALAARYHVIGYDYPGHGFTTLSDHDLEIPEYEAHLLALLDALGLDQVHLIGESLGGWIAIKFAAHHPERLRTIVLSAPGGRVVGEQRVDRAQSVSAQAVADPSYDNVRKRLQVVIHDPEKITDELVKVRQAIYSQPGFEESMRHISVLRQPETRWRNRVTVEDYAAIPVPALLVWTDHEPTGGPEVGEQLAAAIPDGEYLLVTDAAHWPQWEGSDAFNEHTLDFLRRKG</sequence>
<dbReference type="PANTHER" id="PTHR43798">
    <property type="entry name" value="MONOACYLGLYCEROL LIPASE"/>
    <property type="match status" value="1"/>
</dbReference>
<keyword evidence="3" id="KW-1185">Reference proteome</keyword>
<dbReference type="InterPro" id="IPR029058">
    <property type="entry name" value="AB_hydrolase_fold"/>
</dbReference>
<dbReference type="Proteomes" id="UP001319861">
    <property type="component" value="Chromosome"/>
</dbReference>
<dbReference type="RefSeq" id="WP_229230678.1">
    <property type="nucleotide sequence ID" value="NZ_AP024525.1"/>
</dbReference>
<gene>
    <name evidence="2" type="primary">mhpC</name>
    <name evidence="2" type="ORF">SCMU_38750</name>
</gene>
<dbReference type="Gene3D" id="3.40.50.1820">
    <property type="entry name" value="alpha/beta hydrolase"/>
    <property type="match status" value="1"/>
</dbReference>
<evidence type="ECO:0000259" key="1">
    <source>
        <dbReference type="Pfam" id="PF00561"/>
    </source>
</evidence>
<dbReference type="EMBL" id="AP024525">
    <property type="protein sequence ID" value="BCT78033.1"/>
    <property type="molecule type" value="Genomic_DNA"/>
</dbReference>
<dbReference type="GO" id="GO:0016787">
    <property type="term" value="F:hydrolase activity"/>
    <property type="evidence" value="ECO:0007669"/>
    <property type="project" value="UniProtKB-KW"/>
</dbReference>
<proteinExistence type="predicted"/>
<organism evidence="2 3">
    <name type="scientific">Sinomonas cyclohexanicum</name>
    <name type="common">Corynebacterium cyclohexanicum</name>
    <dbReference type="NCBI Taxonomy" id="322009"/>
    <lineage>
        <taxon>Bacteria</taxon>
        <taxon>Bacillati</taxon>
        <taxon>Actinomycetota</taxon>
        <taxon>Actinomycetes</taxon>
        <taxon>Micrococcales</taxon>
        <taxon>Micrococcaceae</taxon>
        <taxon>Sinomonas</taxon>
    </lineage>
</organism>
<keyword evidence="2" id="KW-0378">Hydrolase</keyword>
<dbReference type="PANTHER" id="PTHR43798:SF33">
    <property type="entry name" value="HYDROLASE, PUTATIVE (AFU_ORTHOLOGUE AFUA_2G14860)-RELATED"/>
    <property type="match status" value="1"/>
</dbReference>
<protein>
    <submittedName>
        <fullName evidence="2">2-hydroxy-6-ketonona-2,4-dienedioic acid hydrolase</fullName>
    </submittedName>
</protein>